<accession>A0A151CE91</accession>
<comment type="caution">
    <text evidence="1">The sequence shown here is derived from an EMBL/GenBank/DDBJ whole genome shotgun (WGS) entry which is preliminary data.</text>
</comment>
<reference evidence="1 2" key="1">
    <citation type="submission" date="2015-11" db="EMBL/GenBank/DDBJ databases">
        <title>Draft genome of Sulfurovum riftiae 1812E, a member of the Epsilonproteobacteria isolated from the tube of the deep-sea hydrothermal vent tubewom Riftia pachyptila.</title>
        <authorList>
            <person name="Vetriani C."/>
            <person name="Giovannelli D."/>
        </authorList>
    </citation>
    <scope>NUCLEOTIDE SEQUENCE [LARGE SCALE GENOMIC DNA]</scope>
    <source>
        <strain evidence="1 2">1812E</strain>
    </source>
</reference>
<dbReference type="EMBL" id="LNKT01000056">
    <property type="protein sequence ID" value="KYJ85841.1"/>
    <property type="molecule type" value="Genomic_DNA"/>
</dbReference>
<keyword evidence="2" id="KW-1185">Reference proteome</keyword>
<proteinExistence type="predicted"/>
<dbReference type="Gene3D" id="3.40.190.10">
    <property type="entry name" value="Periplasmic binding protein-like II"/>
    <property type="match status" value="1"/>
</dbReference>
<dbReference type="SUPFAM" id="SSF53850">
    <property type="entry name" value="Periplasmic binding protein-like II"/>
    <property type="match status" value="1"/>
</dbReference>
<dbReference type="STRING" id="1630136.AS592_04420"/>
<dbReference type="RefSeq" id="WP_067331749.1">
    <property type="nucleotide sequence ID" value="NZ_LNKT01000056.1"/>
</dbReference>
<dbReference type="AlphaFoldDB" id="A0A151CE91"/>
<dbReference type="Proteomes" id="UP000075359">
    <property type="component" value="Unassembled WGS sequence"/>
</dbReference>
<dbReference type="OrthoDB" id="5368544at2"/>
<organism evidence="1 2">
    <name type="scientific">Sulfurovum riftiae</name>
    <dbReference type="NCBI Taxonomy" id="1630136"/>
    <lineage>
        <taxon>Bacteria</taxon>
        <taxon>Pseudomonadati</taxon>
        <taxon>Campylobacterota</taxon>
        <taxon>Epsilonproteobacteria</taxon>
        <taxon>Campylobacterales</taxon>
        <taxon>Sulfurovaceae</taxon>
        <taxon>Sulfurovum</taxon>
    </lineage>
</organism>
<evidence type="ECO:0000313" key="1">
    <source>
        <dbReference type="EMBL" id="KYJ85841.1"/>
    </source>
</evidence>
<protein>
    <submittedName>
        <fullName evidence="1">Uncharacterized protein</fullName>
    </submittedName>
</protein>
<sequence length="137" mass="15972">MLKYCFVCILFGTLLYSEDLLFITNMSNGIETLGTSELRLIYLKKRRFWKETKLVPLNLPPDNKLRKRVENNVLHMPALALDEYWMKEHYLGHRPPYRVDSVKGMILFVKKVKGAIGYIPESKLVPGVKVVYRVGKQ</sequence>
<gene>
    <name evidence="1" type="ORF">AS592_04420</name>
</gene>
<evidence type="ECO:0000313" key="2">
    <source>
        <dbReference type="Proteomes" id="UP000075359"/>
    </source>
</evidence>
<name>A0A151CE91_9BACT</name>